<name>A0ABZ1H709_STRPH</name>
<accession>A0ABZ1H709</accession>
<protein>
    <submittedName>
        <fullName evidence="2">Uncharacterized protein</fullName>
    </submittedName>
</protein>
<keyword evidence="1" id="KW-0472">Membrane</keyword>
<evidence type="ECO:0000313" key="2">
    <source>
        <dbReference type="EMBL" id="WSD14332.1"/>
    </source>
</evidence>
<feature type="transmembrane region" description="Helical" evidence="1">
    <location>
        <begin position="7"/>
        <end position="26"/>
    </location>
</feature>
<reference evidence="2 3" key="1">
    <citation type="submission" date="2022-10" db="EMBL/GenBank/DDBJ databases">
        <title>The complete genomes of actinobacterial strains from the NBC collection.</title>
        <authorList>
            <person name="Joergensen T.S."/>
            <person name="Alvarez Arevalo M."/>
            <person name="Sterndorff E.B."/>
            <person name="Faurdal D."/>
            <person name="Vuksanovic O."/>
            <person name="Mourched A.-S."/>
            <person name="Charusanti P."/>
            <person name="Shaw S."/>
            <person name="Blin K."/>
            <person name="Weber T."/>
        </authorList>
    </citation>
    <scope>NUCLEOTIDE SEQUENCE [LARGE SCALE GENOMIC DNA]</scope>
    <source>
        <strain evidence="2 3">NBC 01752</strain>
    </source>
</reference>
<proteinExistence type="predicted"/>
<keyword evidence="1" id="KW-1133">Transmembrane helix</keyword>
<evidence type="ECO:0000256" key="1">
    <source>
        <dbReference type="SAM" id="Phobius"/>
    </source>
</evidence>
<gene>
    <name evidence="2" type="ORF">OHB35_14360</name>
</gene>
<dbReference type="RefSeq" id="WP_326758975.1">
    <property type="nucleotide sequence ID" value="NZ_CP109135.1"/>
</dbReference>
<keyword evidence="1" id="KW-0812">Transmembrane</keyword>
<dbReference type="Proteomes" id="UP001340816">
    <property type="component" value="Chromosome"/>
</dbReference>
<organism evidence="2 3">
    <name type="scientific">Streptomyces phaeochromogenes</name>
    <dbReference type="NCBI Taxonomy" id="1923"/>
    <lineage>
        <taxon>Bacteria</taxon>
        <taxon>Bacillati</taxon>
        <taxon>Actinomycetota</taxon>
        <taxon>Actinomycetes</taxon>
        <taxon>Kitasatosporales</taxon>
        <taxon>Streptomycetaceae</taxon>
        <taxon>Streptomyces</taxon>
        <taxon>Streptomyces phaeochromogenes group</taxon>
    </lineage>
</organism>
<evidence type="ECO:0000313" key="3">
    <source>
        <dbReference type="Proteomes" id="UP001340816"/>
    </source>
</evidence>
<dbReference type="EMBL" id="CP109135">
    <property type="protein sequence ID" value="WSD14332.1"/>
    <property type="molecule type" value="Genomic_DNA"/>
</dbReference>
<keyword evidence="3" id="KW-1185">Reference proteome</keyword>
<sequence length="48" mass="5482">MKPKYKVIVLITTAVLTMAVLIYVNLQNVRPEPRQQRSELNLTVRVGS</sequence>